<keyword evidence="4" id="KW-1185">Reference proteome</keyword>
<dbReference type="SMR" id="A0A1G4I3Q6"/>
<dbReference type="InterPro" id="IPR014020">
    <property type="entry name" value="Tensin_C2-dom"/>
</dbReference>
<feature type="region of interest" description="Disordered" evidence="1">
    <location>
        <begin position="383"/>
        <end position="406"/>
    </location>
</feature>
<evidence type="ECO:0000256" key="1">
    <source>
        <dbReference type="SAM" id="MobiDB-lite"/>
    </source>
</evidence>
<dbReference type="PROSITE" id="PS51444">
    <property type="entry name" value="FH2"/>
    <property type="match status" value="1"/>
</dbReference>
<reference evidence="3" key="1">
    <citation type="submission" date="2016-09" db="EMBL/GenBank/DDBJ databases">
        <authorList>
            <person name="Hebert L."/>
            <person name="Moumen B."/>
        </authorList>
    </citation>
    <scope>NUCLEOTIDE SEQUENCE [LARGE SCALE GENOMIC DNA]</scope>
    <source>
        <strain evidence="3">OVI</strain>
    </source>
</reference>
<dbReference type="InterPro" id="IPR042201">
    <property type="entry name" value="FH2_Formin_sf"/>
</dbReference>
<feature type="compositionally biased region" description="Basic and acidic residues" evidence="1">
    <location>
        <begin position="442"/>
        <end position="456"/>
    </location>
</feature>
<proteinExistence type="predicted"/>
<feature type="compositionally biased region" description="Pro residues" evidence="1">
    <location>
        <begin position="458"/>
        <end position="566"/>
    </location>
</feature>
<dbReference type="Proteomes" id="UP000195570">
    <property type="component" value="Unassembled WGS sequence"/>
</dbReference>
<dbReference type="Gene3D" id="1.20.58.2220">
    <property type="entry name" value="Formin, FH2 domain"/>
    <property type="match status" value="1"/>
</dbReference>
<feature type="region of interest" description="Disordered" evidence="1">
    <location>
        <begin position="436"/>
        <end position="578"/>
    </location>
</feature>
<evidence type="ECO:0000313" key="4">
    <source>
        <dbReference type="Proteomes" id="UP000195570"/>
    </source>
</evidence>
<dbReference type="GeneID" id="92378797"/>
<dbReference type="VEuPathDB" id="TriTrypDB:TEOVI_000485700"/>
<comment type="caution">
    <text evidence="3">The sequence shown here is derived from an EMBL/GenBank/DDBJ whole genome shotgun (WGS) entry which is preliminary data.</text>
</comment>
<dbReference type="InterPro" id="IPR029021">
    <property type="entry name" value="Prot-tyrosine_phosphatase-like"/>
</dbReference>
<feature type="compositionally biased region" description="Low complexity" evidence="1">
    <location>
        <begin position="567"/>
        <end position="578"/>
    </location>
</feature>
<dbReference type="Gene3D" id="3.90.190.10">
    <property type="entry name" value="Protein tyrosine phosphatase superfamily"/>
    <property type="match status" value="1"/>
</dbReference>
<protein>
    <submittedName>
        <fullName evidence="3">Formin-like protein</fullName>
    </submittedName>
</protein>
<name>A0A1G4I3Q6_TRYEQ</name>
<evidence type="ECO:0000313" key="3">
    <source>
        <dbReference type="EMBL" id="SCU66337.1"/>
    </source>
</evidence>
<dbReference type="SMART" id="SM01326">
    <property type="entry name" value="PTEN_C2"/>
    <property type="match status" value="1"/>
</dbReference>
<feature type="region of interest" description="Disordered" evidence="1">
    <location>
        <begin position="980"/>
        <end position="1004"/>
    </location>
</feature>
<dbReference type="EMBL" id="CZPT02000533">
    <property type="protein sequence ID" value="SCU66337.1"/>
    <property type="molecule type" value="Genomic_DNA"/>
</dbReference>
<gene>
    <name evidence="3" type="ORF">TEOVI_000485700</name>
</gene>
<evidence type="ECO:0000259" key="2">
    <source>
        <dbReference type="PROSITE" id="PS51444"/>
    </source>
</evidence>
<dbReference type="InterPro" id="IPR015425">
    <property type="entry name" value="FH2_Formin"/>
</dbReference>
<dbReference type="PANTHER" id="PTHR45725:SF1">
    <property type="entry name" value="DISHEVELLED ASSOCIATED ACTIVATOR OF MORPHOGENESIS, ISOFORM D"/>
    <property type="match status" value="1"/>
</dbReference>
<dbReference type="SUPFAM" id="SSF101447">
    <property type="entry name" value="Formin homology 2 domain (FH2 domain)"/>
    <property type="match status" value="1"/>
</dbReference>
<dbReference type="Pfam" id="PF02181">
    <property type="entry name" value="FH2"/>
    <property type="match status" value="1"/>
</dbReference>
<sequence>MRFFSGWFSPRNVSLKQIADYPVYIWQIPCGKTSLDKNGKLVVSGTSTKDIKNTGGYLDSTHKECCMVFNFTPLLKELEAAFKHGEILDYSKQTIEDFTLLIELCSTIAKWALADRGRAGYCAVLVFFEESDAVHIPSYAAMIATCFYIFAGGQSYWGKYTLDYMEKQLGIPRSRYHFQSQEHYANYFQLLLDVPVVPSNKRRRLVRASLYNAEAIKDAKLSLLVQCEGEEFLIDDANAWEVVDDSVIHFDVPYPVCIFGDFAVVLLRNGKLLMEQMKKENVIARYAFSTIFVHEDNHQIHVRSMDYAEKNNLTGDFYITLHFVDGETRSTDSAYADQLRKRIDQSPRQKAFLLNPESFGAQNGYATSSSHRHDDDLMGGVYYRADGTQRGGHKHSGRMRSSSAAVREPAVLILEQEEERLYQDDEELASFAGSLYDEDDKCEQKTASHSSPRDPESSPLPPSATLPPPPPPAAERLPAPPPPPVKLPPPPPPPGGKLPPPPPPPPGGKLPPPPPPPGKAPPPPPGGKLPPPPPPGGKGAPPPPPPPPGKLGPGGGPPPPPPPPPRGLGSLGVSALGGPKAPVPKPAYVGPKLKTFFWKKLPRAMGLWSHADTAAVEKVIDENFLLGMFEVRKKSSTTMAKNSEAKAPKGNSLRMSTALTDQKRQNIAISLKKLKLSVGDLCRALIECNDEVLPCDVLESVYAAFPTTEEVASLRAEHTAGNVEWTDVERYMHELFSTVVDVRDRIPLWVATQTSVELVSFTEERLELIGRAVLAVTKRNSMLAALLHVILSIGNFMNRGSAHANAPGFRLESLNQMNFVKAVDGKTTMLEVVIVSVLDRDPGLLKFMDETECIEDICGTTIQDVGQSVSQLNFTLQKMRRAVEAANQLHLPGKIDAKLPPGVVDALPKVLQGYLEKYLAPVSQLAIRHQRLKEDIAEMLESFGEDPTMDETVFWNYFLQLRMEVGNILQRVEKEEVTKQSLLRSVGADGEGIGSKPEDSSKKE</sequence>
<dbReference type="RefSeq" id="XP_067077793.1">
    <property type="nucleotide sequence ID" value="XM_067221692.1"/>
</dbReference>
<dbReference type="AlphaFoldDB" id="A0A1G4I3Q6"/>
<dbReference type="SMART" id="SM00498">
    <property type="entry name" value="FH2"/>
    <property type="match status" value="1"/>
</dbReference>
<dbReference type="Gene3D" id="2.60.40.1110">
    <property type="match status" value="1"/>
</dbReference>
<organism evidence="3 4">
    <name type="scientific">Trypanosoma equiperdum</name>
    <dbReference type="NCBI Taxonomy" id="5694"/>
    <lineage>
        <taxon>Eukaryota</taxon>
        <taxon>Discoba</taxon>
        <taxon>Euglenozoa</taxon>
        <taxon>Kinetoplastea</taxon>
        <taxon>Metakinetoplastina</taxon>
        <taxon>Trypanosomatida</taxon>
        <taxon>Trypanosomatidae</taxon>
        <taxon>Trypanosoma</taxon>
    </lineage>
</organism>
<dbReference type="InterPro" id="IPR051425">
    <property type="entry name" value="Formin_Homology"/>
</dbReference>
<accession>A0A1G4I3Q6</accession>
<dbReference type="PANTHER" id="PTHR45725">
    <property type="entry name" value="FORMIN HOMOLOGY 2 FAMILY MEMBER"/>
    <property type="match status" value="1"/>
</dbReference>
<feature type="domain" description="FH2" evidence="2">
    <location>
        <begin position="583"/>
        <end position="991"/>
    </location>
</feature>